<sequence length="81" mass="8686">MIASSELPQSNRESGIGNWGRCGEMGRWGGVGRWGDGEMARLVLHTAPPQDLAASLLPTPCSLFPVPCSLFTLLYNNQLGV</sequence>
<dbReference type="EMBL" id="CP017708">
    <property type="protein sequence ID" value="WAN69196.1"/>
    <property type="molecule type" value="Genomic_DNA"/>
</dbReference>
<name>A0A9Q9UVV3_MOOP1</name>
<dbReference type="AlphaFoldDB" id="A0A9Q9UVV3"/>
<feature type="compositionally biased region" description="Polar residues" evidence="1">
    <location>
        <begin position="1"/>
        <end position="13"/>
    </location>
</feature>
<reference evidence="2" key="1">
    <citation type="journal article" date="2017" name="Proc. Natl. Acad. Sci. U.S.A.">
        <title>Comparative genomics uncovers the prolific and distinctive metabolic potential of the cyanobacterial genus Moorea.</title>
        <authorList>
            <person name="Leao T."/>
            <person name="Castelao G."/>
            <person name="Korobeynikov A."/>
            <person name="Monroe E.A."/>
            <person name="Podell S."/>
            <person name="Glukhov E."/>
            <person name="Allen E.E."/>
            <person name="Gerwick W.H."/>
            <person name="Gerwick L."/>
        </authorList>
    </citation>
    <scope>NUCLEOTIDE SEQUENCE</scope>
    <source>
        <strain evidence="2">JHB</strain>
    </source>
</reference>
<proteinExistence type="predicted"/>
<feature type="region of interest" description="Disordered" evidence="1">
    <location>
        <begin position="1"/>
        <end position="22"/>
    </location>
</feature>
<accession>A0A9Q9UVV3</accession>
<reference evidence="2" key="2">
    <citation type="submission" date="2022-10" db="EMBL/GenBank/DDBJ databases">
        <authorList>
            <person name="Ngo T.-E."/>
        </authorList>
    </citation>
    <scope>NUCLEOTIDE SEQUENCE</scope>
    <source>
        <strain evidence="2">JHB</strain>
    </source>
</reference>
<organism evidence="2">
    <name type="scientific">Moorena producens (strain JHB)</name>
    <dbReference type="NCBI Taxonomy" id="1454205"/>
    <lineage>
        <taxon>Bacteria</taxon>
        <taxon>Bacillati</taxon>
        <taxon>Cyanobacteriota</taxon>
        <taxon>Cyanophyceae</taxon>
        <taxon>Coleofasciculales</taxon>
        <taxon>Coleofasciculaceae</taxon>
        <taxon>Moorena</taxon>
    </lineage>
</organism>
<evidence type="ECO:0000256" key="1">
    <source>
        <dbReference type="SAM" id="MobiDB-lite"/>
    </source>
</evidence>
<protein>
    <submittedName>
        <fullName evidence="2">Uncharacterized protein</fullName>
    </submittedName>
</protein>
<evidence type="ECO:0000313" key="2">
    <source>
        <dbReference type="EMBL" id="WAN69196.1"/>
    </source>
</evidence>
<dbReference type="Proteomes" id="UP000176944">
    <property type="component" value="Chromosome"/>
</dbReference>
<gene>
    <name evidence="2" type="ORF">BJP36_43330</name>
</gene>